<comment type="caution">
    <text evidence="2">The sequence shown here is derived from an EMBL/GenBank/DDBJ whole genome shotgun (WGS) entry which is preliminary data.</text>
</comment>
<keyword evidence="1" id="KW-0560">Oxidoreductase</keyword>
<keyword evidence="3" id="KW-1185">Reference proteome</keyword>
<name>A0AAI8VV06_9PEZI</name>
<dbReference type="InterPro" id="IPR052228">
    <property type="entry name" value="Sec_Metab_Biosynth_Oxidored"/>
</dbReference>
<dbReference type="Proteomes" id="UP001295740">
    <property type="component" value="Unassembled WGS sequence"/>
</dbReference>
<evidence type="ECO:0000313" key="3">
    <source>
        <dbReference type="Proteomes" id="UP001295740"/>
    </source>
</evidence>
<dbReference type="PANTHER" id="PTHR47534">
    <property type="entry name" value="YALI0E05731P"/>
    <property type="match status" value="1"/>
</dbReference>
<protein>
    <submittedName>
        <fullName evidence="2">Uu.00g067550.m01.CDS01</fullName>
    </submittedName>
</protein>
<dbReference type="Gene3D" id="3.40.50.720">
    <property type="entry name" value="NAD(P)-binding Rossmann-like Domain"/>
    <property type="match status" value="1"/>
</dbReference>
<sequence>MVDKGTVLAANAAFASQHHRGRVCVFAGATSGISYGTLRKIVTMLHSSSSYILGRSPSRFATKLNQLKTLAPTYTSEHLEASFAVSYYSRLRLVFNLLPLLRNSCDPRVLSISHGTQEKRINEEDLGLGKKWSISGLVNHTTICTSLSFDYLAADGMTKSITFLHATPGFVNTGKPRTTYPSRKDGAMWWAFPSVMQVVSGWIIRFFGFSLEESGEDTCFT</sequence>
<dbReference type="AlphaFoldDB" id="A0AAI8VV06"/>
<accession>A0AAI8VV06</accession>
<organism evidence="2 3">
    <name type="scientific">Anthostomella pinea</name>
    <dbReference type="NCBI Taxonomy" id="933095"/>
    <lineage>
        <taxon>Eukaryota</taxon>
        <taxon>Fungi</taxon>
        <taxon>Dikarya</taxon>
        <taxon>Ascomycota</taxon>
        <taxon>Pezizomycotina</taxon>
        <taxon>Sordariomycetes</taxon>
        <taxon>Xylariomycetidae</taxon>
        <taxon>Xylariales</taxon>
        <taxon>Xylariaceae</taxon>
        <taxon>Anthostomella</taxon>
    </lineage>
</organism>
<gene>
    <name evidence="2" type="ORF">KHLLAP_LOCUS11598</name>
</gene>
<proteinExistence type="predicted"/>
<dbReference type="EMBL" id="CAUWAG010000018">
    <property type="protein sequence ID" value="CAJ2511130.1"/>
    <property type="molecule type" value="Genomic_DNA"/>
</dbReference>
<reference evidence="2" key="1">
    <citation type="submission" date="2023-10" db="EMBL/GenBank/DDBJ databases">
        <authorList>
            <person name="Hackl T."/>
        </authorList>
    </citation>
    <scope>NUCLEOTIDE SEQUENCE</scope>
</reference>
<dbReference type="GO" id="GO:0016491">
    <property type="term" value="F:oxidoreductase activity"/>
    <property type="evidence" value="ECO:0007669"/>
    <property type="project" value="UniProtKB-KW"/>
</dbReference>
<evidence type="ECO:0000256" key="1">
    <source>
        <dbReference type="ARBA" id="ARBA00023002"/>
    </source>
</evidence>
<dbReference type="PANTHER" id="PTHR47534:SF3">
    <property type="entry name" value="ALCOHOL DEHYDROGENASE-LIKE C-TERMINAL DOMAIN-CONTAINING PROTEIN"/>
    <property type="match status" value="1"/>
</dbReference>
<evidence type="ECO:0000313" key="2">
    <source>
        <dbReference type="EMBL" id="CAJ2511130.1"/>
    </source>
</evidence>